<dbReference type="Gene3D" id="1.25.40.10">
    <property type="entry name" value="Tetratricopeptide repeat domain"/>
    <property type="match status" value="1"/>
</dbReference>
<dbReference type="RefSeq" id="WP_012668283.1">
    <property type="nucleotide sequence ID" value="NZ_CP023567.1"/>
</dbReference>
<dbReference type="PIRSF" id="PIRSF003165">
    <property type="entry name" value="Chaperone_SicA"/>
    <property type="match status" value="1"/>
</dbReference>
<feature type="compositionally biased region" description="Polar residues" evidence="3">
    <location>
        <begin position="8"/>
        <end position="17"/>
    </location>
</feature>
<evidence type="ECO:0000256" key="1">
    <source>
        <dbReference type="ARBA" id="ARBA00010244"/>
    </source>
</evidence>
<dbReference type="Proteomes" id="UP001058553">
    <property type="component" value="Chromosome"/>
</dbReference>
<evidence type="ECO:0000313" key="5">
    <source>
        <dbReference type="Proteomes" id="UP001058553"/>
    </source>
</evidence>
<evidence type="ECO:0000313" key="4">
    <source>
        <dbReference type="EMBL" id="UWS35320.1"/>
    </source>
</evidence>
<dbReference type="InterPro" id="IPR016379">
    <property type="entry name" value="T3SS_Ca_resp_chp_LcrH/SycD_sub"/>
</dbReference>
<evidence type="ECO:0000256" key="3">
    <source>
        <dbReference type="SAM" id="MobiDB-lite"/>
    </source>
</evidence>
<dbReference type="NCBIfam" id="TIGR02552">
    <property type="entry name" value="LcrH_SycD"/>
    <property type="match status" value="1"/>
</dbReference>
<dbReference type="GeneID" id="92236860"/>
<proteinExistence type="inferred from homology"/>
<gene>
    <name evidence="4" type="ORF">NYP84_09350</name>
</gene>
<protein>
    <submittedName>
        <fullName evidence="4">SycD/LcrH family type III secretion system chaperone</fullName>
    </submittedName>
</protein>
<sequence>MEYENIAKDSNAQNQSQNDDELEEFSDNLIEAIQHGAVLKDVQGVTNDTMNDIYKIAYEFYHLGRLDDAESLFRFLCIYDFYNSEYAMGLAAVYHLKKNYRKAIDFYALAYSLSNEDYRPMFYAGQCNLLLRQEVLARKCFTIVMNKCTIIQLKEKAEKYLSALDEMSADTNMNTENKSNKQEAQ</sequence>
<dbReference type="InterPro" id="IPR011990">
    <property type="entry name" value="TPR-like_helical_dom_sf"/>
</dbReference>
<keyword evidence="5" id="KW-1185">Reference proteome</keyword>
<keyword evidence="2" id="KW-0143">Chaperone</keyword>
<evidence type="ECO:0000256" key="2">
    <source>
        <dbReference type="ARBA" id="ARBA00023186"/>
    </source>
</evidence>
<dbReference type="EMBL" id="CP103445">
    <property type="protein sequence ID" value="UWS35320.1"/>
    <property type="molecule type" value="Genomic_DNA"/>
</dbReference>
<comment type="similarity">
    <text evidence="1">Belongs to the LcrH/SycD chaperone family.</text>
</comment>
<organism evidence="4 5">
    <name type="scientific">Erwinia pyrifoliae</name>
    <dbReference type="NCBI Taxonomy" id="79967"/>
    <lineage>
        <taxon>Bacteria</taxon>
        <taxon>Pseudomonadati</taxon>
        <taxon>Pseudomonadota</taxon>
        <taxon>Gammaproteobacteria</taxon>
        <taxon>Enterobacterales</taxon>
        <taxon>Erwiniaceae</taxon>
        <taxon>Erwinia</taxon>
    </lineage>
</organism>
<feature type="region of interest" description="Disordered" evidence="3">
    <location>
        <begin position="1"/>
        <end position="21"/>
    </location>
</feature>
<accession>A0ABY5XCZ9</accession>
<dbReference type="InterPro" id="IPR011716">
    <property type="entry name" value="TPR-3"/>
</dbReference>
<dbReference type="PRINTS" id="PR01595">
    <property type="entry name" value="SYCDCHAPRONE"/>
</dbReference>
<reference evidence="4" key="1">
    <citation type="submission" date="2022-07" db="EMBL/GenBank/DDBJ databases">
        <title>Genetic diversity of Erwinia pyrifoliae.</title>
        <authorList>
            <person name="Park D.S."/>
            <person name="Ham H."/>
        </authorList>
    </citation>
    <scope>NUCLEOTIDE SEQUENCE</scope>
    <source>
        <strain evidence="4">CP201486</strain>
    </source>
</reference>
<dbReference type="InterPro" id="IPR005415">
    <property type="entry name" value="T3SS_Ca_resp_chp_LcrH/SycD"/>
</dbReference>
<name>A0ABY5XCZ9_ERWPY</name>
<dbReference type="SUPFAM" id="SSF48452">
    <property type="entry name" value="TPR-like"/>
    <property type="match status" value="1"/>
</dbReference>
<dbReference type="Pfam" id="PF07720">
    <property type="entry name" value="TPR_3"/>
    <property type="match status" value="2"/>
</dbReference>